<accession>A0A9J6GB06</accession>
<dbReference type="AlphaFoldDB" id="A0A9J6GB06"/>
<feature type="region of interest" description="Disordered" evidence="1">
    <location>
        <begin position="149"/>
        <end position="185"/>
    </location>
</feature>
<feature type="region of interest" description="Disordered" evidence="1">
    <location>
        <begin position="96"/>
        <end position="128"/>
    </location>
</feature>
<dbReference type="EMBL" id="JABSTR010000007">
    <property type="protein sequence ID" value="KAH9375574.1"/>
    <property type="molecule type" value="Genomic_DNA"/>
</dbReference>
<dbReference type="VEuPathDB" id="VectorBase:HLOH_042206"/>
<keyword evidence="3" id="KW-1185">Reference proteome</keyword>
<proteinExistence type="predicted"/>
<sequence>MGVIHGIEPGTEPSELQAHLRAPNHSILYARMLGQTPTPVITFEGTLYATGLYNMPARRAPSRCLPKSRFQQLPNVRTSMQKRRSRLQVHVRTLPRRPPYGRQDMHGVTTKAHTPPRGDPRRERGTASWNFATKPVVKAFNFSGSLPPDPFQTEAAFPSQSQAHSTSKPHSQSKRRTSSKSQGAFPIHVQGTVRNLGRRLQVPAPFPVSEPFPDQLQVCLQIWPWTQLREPVQIQFQTTNVDQESRRPAGTRHRCHQGELGGACSAASHCSNSSPVS</sequence>
<evidence type="ECO:0000256" key="1">
    <source>
        <dbReference type="SAM" id="MobiDB-lite"/>
    </source>
</evidence>
<dbReference type="Proteomes" id="UP000821853">
    <property type="component" value="Chromosome 5"/>
</dbReference>
<gene>
    <name evidence="2" type="ORF">HPB48_009426</name>
</gene>
<reference evidence="2 3" key="1">
    <citation type="journal article" date="2020" name="Cell">
        <title>Large-Scale Comparative Analyses of Tick Genomes Elucidate Their Genetic Diversity and Vector Capacities.</title>
        <authorList>
            <consortium name="Tick Genome and Microbiome Consortium (TIGMIC)"/>
            <person name="Jia N."/>
            <person name="Wang J."/>
            <person name="Shi W."/>
            <person name="Du L."/>
            <person name="Sun Y."/>
            <person name="Zhan W."/>
            <person name="Jiang J.F."/>
            <person name="Wang Q."/>
            <person name="Zhang B."/>
            <person name="Ji P."/>
            <person name="Bell-Sakyi L."/>
            <person name="Cui X.M."/>
            <person name="Yuan T.T."/>
            <person name="Jiang B.G."/>
            <person name="Yang W.F."/>
            <person name="Lam T.T."/>
            <person name="Chang Q.C."/>
            <person name="Ding S.J."/>
            <person name="Wang X.J."/>
            <person name="Zhu J.G."/>
            <person name="Ruan X.D."/>
            <person name="Zhao L."/>
            <person name="Wei J.T."/>
            <person name="Ye R.Z."/>
            <person name="Que T.C."/>
            <person name="Du C.H."/>
            <person name="Zhou Y.H."/>
            <person name="Cheng J.X."/>
            <person name="Dai P.F."/>
            <person name="Guo W.B."/>
            <person name="Han X.H."/>
            <person name="Huang E.J."/>
            <person name="Li L.F."/>
            <person name="Wei W."/>
            <person name="Gao Y.C."/>
            <person name="Liu J.Z."/>
            <person name="Shao H.Z."/>
            <person name="Wang X."/>
            <person name="Wang C.C."/>
            <person name="Yang T.C."/>
            <person name="Huo Q.B."/>
            <person name="Li W."/>
            <person name="Chen H.Y."/>
            <person name="Chen S.E."/>
            <person name="Zhou L.G."/>
            <person name="Ni X.B."/>
            <person name="Tian J.H."/>
            <person name="Sheng Y."/>
            <person name="Liu T."/>
            <person name="Pan Y.S."/>
            <person name="Xia L.Y."/>
            <person name="Li J."/>
            <person name="Zhao F."/>
            <person name="Cao W.C."/>
        </authorList>
    </citation>
    <scope>NUCLEOTIDE SEQUENCE [LARGE SCALE GENOMIC DNA]</scope>
    <source>
        <strain evidence="2">HaeL-2018</strain>
    </source>
</reference>
<organism evidence="2 3">
    <name type="scientific">Haemaphysalis longicornis</name>
    <name type="common">Bush tick</name>
    <dbReference type="NCBI Taxonomy" id="44386"/>
    <lineage>
        <taxon>Eukaryota</taxon>
        <taxon>Metazoa</taxon>
        <taxon>Ecdysozoa</taxon>
        <taxon>Arthropoda</taxon>
        <taxon>Chelicerata</taxon>
        <taxon>Arachnida</taxon>
        <taxon>Acari</taxon>
        <taxon>Parasitiformes</taxon>
        <taxon>Ixodida</taxon>
        <taxon>Ixodoidea</taxon>
        <taxon>Ixodidae</taxon>
        <taxon>Haemaphysalinae</taxon>
        <taxon>Haemaphysalis</taxon>
    </lineage>
</organism>
<evidence type="ECO:0000313" key="3">
    <source>
        <dbReference type="Proteomes" id="UP000821853"/>
    </source>
</evidence>
<dbReference type="OrthoDB" id="3039988at2759"/>
<name>A0A9J6GB06_HAELO</name>
<feature type="compositionally biased region" description="Basic and acidic residues" evidence="1">
    <location>
        <begin position="116"/>
        <end position="125"/>
    </location>
</feature>
<protein>
    <submittedName>
        <fullName evidence="2">Uncharacterized protein</fullName>
    </submittedName>
</protein>
<comment type="caution">
    <text evidence="2">The sequence shown here is derived from an EMBL/GenBank/DDBJ whole genome shotgun (WGS) entry which is preliminary data.</text>
</comment>
<feature type="compositionally biased region" description="Polar residues" evidence="1">
    <location>
        <begin position="158"/>
        <end position="170"/>
    </location>
</feature>
<evidence type="ECO:0000313" key="2">
    <source>
        <dbReference type="EMBL" id="KAH9375574.1"/>
    </source>
</evidence>